<protein>
    <submittedName>
        <fullName evidence="2">Uncharacterized protein</fullName>
    </submittedName>
</protein>
<proteinExistence type="predicted"/>
<sequence>MKGIGRLATPSPAAKQAVITSSHFSTFSNSGGRGRGRGSGLSGSGRSTEDSDSIEDDASTPPPGLGHGRGKPTPSSSILPSFSSWISGITPSAGRGLAPLTDSESAGSLAKKPIFFNRASDSGQHEIQFVDSLPDKESSGILPVGISEGLSGVGRGKLTKPSTIGPKPQEENRHLRHRSAPMESKRTGVSDAGSSQQLTREEAVKKAVEILGRGGEGGRGRGGGLRGRGGGRGRGFRGRGGRGGIGRSADADDDFATGLYLGENADGERLAMRLGEQNMSKLTEAFEEMSWRVLPSPMDDAYLDALHTNNLIEYEPEYLMGDFESNPDIDEKPPIPLRDALEKMKPFLMEYEGIKSQEEWEEIIEELMERLPVFQELIDYYSGPDTVTAKQQQDALEQVAKSLPDHVPSSVKRFTDRAVLSLQSNPGWGWEKKYKFMDKLVREVRQQYE</sequence>
<comment type="caution">
    <text evidence="2">The sequence shown here is derived from an EMBL/GenBank/DDBJ whole genome shotgun (WGS) entry which is preliminary data.</text>
</comment>
<evidence type="ECO:0000256" key="1">
    <source>
        <dbReference type="SAM" id="MobiDB-lite"/>
    </source>
</evidence>
<feature type="region of interest" description="Disordered" evidence="1">
    <location>
        <begin position="135"/>
        <end position="200"/>
    </location>
</feature>
<evidence type="ECO:0000313" key="2">
    <source>
        <dbReference type="EMBL" id="KAG9445317.1"/>
    </source>
</evidence>
<evidence type="ECO:0000313" key="3">
    <source>
        <dbReference type="Proteomes" id="UP000825729"/>
    </source>
</evidence>
<dbReference type="Proteomes" id="UP000825729">
    <property type="component" value="Unassembled WGS sequence"/>
</dbReference>
<keyword evidence="3" id="KW-1185">Reference proteome</keyword>
<organism evidence="2 3">
    <name type="scientific">Aristolochia fimbriata</name>
    <name type="common">White veined hardy Dutchman's pipe vine</name>
    <dbReference type="NCBI Taxonomy" id="158543"/>
    <lineage>
        <taxon>Eukaryota</taxon>
        <taxon>Viridiplantae</taxon>
        <taxon>Streptophyta</taxon>
        <taxon>Embryophyta</taxon>
        <taxon>Tracheophyta</taxon>
        <taxon>Spermatophyta</taxon>
        <taxon>Magnoliopsida</taxon>
        <taxon>Magnoliidae</taxon>
        <taxon>Piperales</taxon>
        <taxon>Aristolochiaceae</taxon>
        <taxon>Aristolochia</taxon>
    </lineage>
</organism>
<feature type="compositionally biased region" description="Basic residues" evidence="1">
    <location>
        <begin position="229"/>
        <end position="240"/>
    </location>
</feature>
<feature type="compositionally biased region" description="Gly residues" evidence="1">
    <location>
        <begin position="31"/>
        <end position="43"/>
    </location>
</feature>
<name>A0AAV7ECQ8_ARIFI</name>
<dbReference type="AlphaFoldDB" id="A0AAV7ECQ8"/>
<accession>A0AAV7ECQ8</accession>
<dbReference type="PANTHER" id="PTHR47911:SF1">
    <property type="entry name" value="OS06G0664400 PROTEIN"/>
    <property type="match status" value="1"/>
</dbReference>
<dbReference type="EMBL" id="JAINDJ010000006">
    <property type="protein sequence ID" value="KAG9445317.1"/>
    <property type="molecule type" value="Genomic_DNA"/>
</dbReference>
<feature type="region of interest" description="Disordered" evidence="1">
    <location>
        <begin position="1"/>
        <end position="79"/>
    </location>
</feature>
<feature type="region of interest" description="Disordered" evidence="1">
    <location>
        <begin position="213"/>
        <end position="249"/>
    </location>
</feature>
<dbReference type="PANTHER" id="PTHR47911">
    <property type="entry name" value="HYDROXYPROLINE-RICH GLYCOPROTEIN-LIKE"/>
    <property type="match status" value="1"/>
</dbReference>
<feature type="compositionally biased region" description="Polar residues" evidence="1">
    <location>
        <begin position="18"/>
        <end position="29"/>
    </location>
</feature>
<feature type="compositionally biased region" description="Gly residues" evidence="1">
    <location>
        <begin position="213"/>
        <end position="228"/>
    </location>
</feature>
<reference evidence="2 3" key="1">
    <citation type="submission" date="2021-07" db="EMBL/GenBank/DDBJ databases">
        <title>The Aristolochia fimbriata genome: insights into angiosperm evolution, floral development and chemical biosynthesis.</title>
        <authorList>
            <person name="Jiao Y."/>
        </authorList>
    </citation>
    <scope>NUCLEOTIDE SEQUENCE [LARGE SCALE GENOMIC DNA]</scope>
    <source>
        <strain evidence="2">IBCAS-2021</strain>
        <tissue evidence="2">Leaf</tissue>
    </source>
</reference>
<gene>
    <name evidence="2" type="ORF">H6P81_016657</name>
</gene>